<name>A0A1S4L0Q9_IXOSC</name>
<protein>
    <submittedName>
        <fullName evidence="1">Uncharacterized protein</fullName>
    </submittedName>
</protein>
<proteinExistence type="predicted"/>
<keyword evidence="2" id="KW-1185">Reference proteome</keyword>
<dbReference type="VEuPathDB" id="VectorBase:ISCP_001055"/>
<dbReference type="VEuPathDB" id="VectorBase:ISCW007090"/>
<dbReference type="Proteomes" id="UP000001555">
    <property type="component" value="Unassembled WGS sequence"/>
</dbReference>
<sequence>TNTRWSCEKTMKEAANQDPWFGIEQEYVLLDADKIPLGWPKDNNVIRPLGKW</sequence>
<dbReference type="EnsemblMetazoa" id="ISCW007090-RA">
    <property type="protein sequence ID" value="ISCW007090-PA"/>
    <property type="gene ID" value="ISCW007090"/>
</dbReference>
<dbReference type="Gene3D" id="3.30.590.10">
    <property type="entry name" value="Glutamine synthetase/guanido kinase, catalytic domain"/>
    <property type="match status" value="1"/>
</dbReference>
<dbReference type="SUPFAM" id="SSF55931">
    <property type="entry name" value="Glutamine synthetase/guanido kinase"/>
    <property type="match status" value="1"/>
</dbReference>
<reference evidence="2" key="1">
    <citation type="submission" date="2008-03" db="EMBL/GenBank/DDBJ databases">
        <title>Annotation of Ixodes scapularis.</title>
        <authorList>
            <consortium name="Ixodes scapularis Genome Project Consortium"/>
            <person name="Caler E."/>
            <person name="Hannick L.I."/>
            <person name="Bidwell S."/>
            <person name="Joardar V."/>
            <person name="Thiagarajan M."/>
            <person name="Amedeo P."/>
            <person name="Galinsky K.J."/>
            <person name="Schobel S."/>
            <person name="Inman J."/>
            <person name="Hostetler J."/>
            <person name="Miller J."/>
            <person name="Hammond M."/>
            <person name="Megy K."/>
            <person name="Lawson D."/>
            <person name="Kodira C."/>
            <person name="Sutton G."/>
            <person name="Meyer J."/>
            <person name="Hill C.A."/>
            <person name="Birren B."/>
            <person name="Nene V."/>
            <person name="Collins F."/>
            <person name="Alarcon-Chaidez F."/>
            <person name="Wikel S."/>
            <person name="Strausberg R."/>
        </authorList>
    </citation>
    <scope>NUCLEOTIDE SEQUENCE [LARGE SCALE GENOMIC DNA]</scope>
    <source>
        <strain evidence="2">Wikel</strain>
    </source>
</reference>
<accession>A0A1S4L0Q9</accession>
<dbReference type="GO" id="GO:0003824">
    <property type="term" value="F:catalytic activity"/>
    <property type="evidence" value="ECO:0007669"/>
    <property type="project" value="InterPro"/>
</dbReference>
<dbReference type="InterPro" id="IPR050292">
    <property type="entry name" value="Glutamine_Synthetase"/>
</dbReference>
<dbReference type="InterPro" id="IPR014746">
    <property type="entry name" value="Gln_synth/guanido_kin_cat_dom"/>
</dbReference>
<dbReference type="InParanoid" id="A0A1S4L0Q9"/>
<dbReference type="PANTHER" id="PTHR20852">
    <property type="entry name" value="GLUTAMINE SYNTHETASE"/>
    <property type="match status" value="1"/>
</dbReference>
<organism evidence="1 2">
    <name type="scientific">Ixodes scapularis</name>
    <name type="common">Black-legged tick</name>
    <name type="synonym">Deer tick</name>
    <dbReference type="NCBI Taxonomy" id="6945"/>
    <lineage>
        <taxon>Eukaryota</taxon>
        <taxon>Metazoa</taxon>
        <taxon>Ecdysozoa</taxon>
        <taxon>Arthropoda</taxon>
        <taxon>Chelicerata</taxon>
        <taxon>Arachnida</taxon>
        <taxon>Acari</taxon>
        <taxon>Parasitiformes</taxon>
        <taxon>Ixodida</taxon>
        <taxon>Ixodoidea</taxon>
        <taxon>Ixodidae</taxon>
        <taxon>Ixodinae</taxon>
        <taxon>Ixodes</taxon>
    </lineage>
</organism>
<dbReference type="VEuPathDB" id="VectorBase:ISCI007090"/>
<dbReference type="AlphaFoldDB" id="A0A1S4L0Q9"/>
<evidence type="ECO:0000313" key="1">
    <source>
        <dbReference type="EnsemblMetazoa" id="ISCW007090-PA"/>
    </source>
</evidence>
<dbReference type="OrthoDB" id="6474740at2759"/>
<reference evidence="1" key="2">
    <citation type="submission" date="2020-05" db="UniProtKB">
        <authorList>
            <consortium name="EnsemblMetazoa"/>
        </authorList>
    </citation>
    <scope>IDENTIFICATION</scope>
    <source>
        <strain evidence="1">wikel</strain>
    </source>
</reference>
<evidence type="ECO:0000313" key="2">
    <source>
        <dbReference type="Proteomes" id="UP000001555"/>
    </source>
</evidence>
<dbReference type="EMBL" id="ABJB010366395">
    <property type="status" value="NOT_ANNOTATED_CDS"/>
    <property type="molecule type" value="Genomic_DNA"/>
</dbReference>
<dbReference type="PANTHER" id="PTHR20852:SF57">
    <property type="entry name" value="GLUTAMINE SYNTHETASE 2 CYTOPLASMIC"/>
    <property type="match status" value="1"/>
</dbReference>